<reference evidence="4" key="1">
    <citation type="submission" date="2021-07" db="EMBL/GenBank/DDBJ databases">
        <authorList>
            <person name="Branca A.L. A."/>
        </authorList>
    </citation>
    <scope>NUCLEOTIDE SEQUENCE</scope>
</reference>
<feature type="compositionally biased region" description="Polar residues" evidence="2">
    <location>
        <begin position="746"/>
        <end position="765"/>
    </location>
</feature>
<dbReference type="InterPro" id="IPR035979">
    <property type="entry name" value="RBD_domain_sf"/>
</dbReference>
<dbReference type="EMBL" id="CAJVOS010000060">
    <property type="protein sequence ID" value="CAG8230459.1"/>
    <property type="molecule type" value="Genomic_DNA"/>
</dbReference>
<dbReference type="PROSITE" id="PS50102">
    <property type="entry name" value="RRM"/>
    <property type="match status" value="1"/>
</dbReference>
<feature type="region of interest" description="Disordered" evidence="2">
    <location>
        <begin position="36"/>
        <end position="61"/>
    </location>
</feature>
<dbReference type="AlphaFoldDB" id="A0A9W4I2E3"/>
<keyword evidence="5" id="KW-1185">Reference proteome</keyword>
<dbReference type="Proteomes" id="UP001153618">
    <property type="component" value="Unassembled WGS sequence"/>
</dbReference>
<proteinExistence type="predicted"/>
<dbReference type="SMART" id="SM00360">
    <property type="entry name" value="RRM"/>
    <property type="match status" value="1"/>
</dbReference>
<feature type="region of interest" description="Disordered" evidence="2">
    <location>
        <begin position="566"/>
        <end position="586"/>
    </location>
</feature>
<feature type="region of interest" description="Disordered" evidence="2">
    <location>
        <begin position="1"/>
        <end position="23"/>
    </location>
</feature>
<dbReference type="InterPro" id="IPR000504">
    <property type="entry name" value="RRM_dom"/>
</dbReference>
<evidence type="ECO:0000313" key="5">
    <source>
        <dbReference type="Proteomes" id="UP001153618"/>
    </source>
</evidence>
<evidence type="ECO:0000259" key="3">
    <source>
        <dbReference type="PROSITE" id="PS50102"/>
    </source>
</evidence>
<feature type="compositionally biased region" description="Polar residues" evidence="2">
    <location>
        <begin position="1"/>
        <end position="15"/>
    </location>
</feature>
<evidence type="ECO:0000256" key="1">
    <source>
        <dbReference type="PROSITE-ProRule" id="PRU00176"/>
    </source>
</evidence>
<organism evidence="4 5">
    <name type="scientific">Penicillium olsonii</name>
    <dbReference type="NCBI Taxonomy" id="99116"/>
    <lineage>
        <taxon>Eukaryota</taxon>
        <taxon>Fungi</taxon>
        <taxon>Dikarya</taxon>
        <taxon>Ascomycota</taxon>
        <taxon>Pezizomycotina</taxon>
        <taxon>Eurotiomycetes</taxon>
        <taxon>Eurotiomycetidae</taxon>
        <taxon>Eurotiales</taxon>
        <taxon>Aspergillaceae</taxon>
        <taxon>Penicillium</taxon>
    </lineage>
</organism>
<dbReference type="SUPFAM" id="SSF54928">
    <property type="entry name" value="RNA-binding domain, RBD"/>
    <property type="match status" value="1"/>
</dbReference>
<feature type="region of interest" description="Disordered" evidence="2">
    <location>
        <begin position="732"/>
        <end position="790"/>
    </location>
</feature>
<dbReference type="InterPro" id="IPR012677">
    <property type="entry name" value="Nucleotide-bd_a/b_plait_sf"/>
</dbReference>
<dbReference type="Gene3D" id="3.30.70.330">
    <property type="match status" value="1"/>
</dbReference>
<keyword evidence="1" id="KW-0694">RNA-binding</keyword>
<feature type="compositionally biased region" description="Basic and acidic residues" evidence="2">
    <location>
        <begin position="36"/>
        <end position="50"/>
    </location>
</feature>
<dbReference type="GO" id="GO:0003723">
    <property type="term" value="F:RNA binding"/>
    <property type="evidence" value="ECO:0007669"/>
    <property type="project" value="UniProtKB-UniRule"/>
</dbReference>
<evidence type="ECO:0000313" key="4">
    <source>
        <dbReference type="EMBL" id="CAG8230459.1"/>
    </source>
</evidence>
<feature type="domain" description="RRM" evidence="3">
    <location>
        <begin position="192"/>
        <end position="282"/>
    </location>
</feature>
<protein>
    <recommendedName>
        <fullName evidence="3">RRM domain-containing protein</fullName>
    </recommendedName>
</protein>
<evidence type="ECO:0000256" key="2">
    <source>
        <dbReference type="SAM" id="MobiDB-lite"/>
    </source>
</evidence>
<comment type="caution">
    <text evidence="4">The sequence shown here is derived from an EMBL/GenBank/DDBJ whole genome shotgun (WGS) entry which is preliminary data.</text>
</comment>
<dbReference type="OrthoDB" id="336240at2759"/>
<name>A0A9W4I2E3_PENOL</name>
<gene>
    <name evidence="4" type="ORF">POLS_LOCUS8313</name>
</gene>
<sequence length="888" mass="96854">MASTTSDETISSLNDIYTPPESPVAVVPAGFEVKAEQNYEQRASREEQTQGDRPPASGVTEPYWELLGPSSEEIHYIGQELLEAISTSASSIPPTFLPPTFLPPSPPSILIPTSEAASVSAAPPNSHLHFTQFFHLVNFSDMAWPIGPNAPPGPPGGDMFPLLQDFTKDSLKDMGLATIGEKTNLNVLHDGGVVKITNIPFTCTRQDVNAFLGRGFSSFGTENGPHIHIMMERSTGKTMDCFVEFQTEKDAKKTVTSLNRNHDLNKGTRLGSRHVDVELSNPAELMKAYFPLAKAITWDSRTPVKNRIKPNYSTGFQGLFTDEELFCLQRLAEQPARSVFANKIPQRAFESYIGTLWKFPWHAANMYTIAHRNKLYDTLILLQTYLREFMAKKNTVGLDHPLVLELANAGLRCPGFNPRQKYEIAQQSGDEHLKREFSRDWCMNFPFETLTYLPNCNYLNLQLLAYVASHGCIDTPGGQFEKKPKGPHPGTRHVWGKWYFQWTKAATRTVTFASAQFYENSLLAGLLDTGYDNVTKNRSISTIGTAPHSSQEGDNDSVASEGTIVTTPVAPAGGNPPSTTFDPSTMPMPVDVPMPTNIPEGGNIPMGPPAPVAADYDIGTNAPMASQYPMASQVPMGPPAPVAADHDIGTIVPMASQYPMAPQVPMGPNIGWGNLGAYRLANPAMGNDPMPGMAPMVLKLPGGPRMPGYMPRPSPNMARSYRAWQRGASLRNIRHPSEFSPDWTFPDSSTGAYMEASSQPAQQESAPRPASERTRPYQPPHVRAMSSESGASTGYANMLYRARSLSLAESASSLHSSGASSSVPIYYTPHATAQNVRSSSFPNVEMLSPISEARGEGHHRAVSEAAPTTLAGVRASRRLARLANSEQE</sequence>
<accession>A0A9W4I2E3</accession>